<dbReference type="InterPro" id="IPR050571">
    <property type="entry name" value="Class-IV_PLP-Dep_Aminotrnsfr"/>
</dbReference>
<proteinExistence type="inferred from homology"/>
<protein>
    <recommendedName>
        <fullName evidence="7">Probable branched-chain-amino-acid aminotransferase</fullName>
        <ecNumber evidence="6">2.6.1.42</ecNumber>
    </recommendedName>
</protein>
<gene>
    <name evidence="12" type="ORF">ACFO5X_15570</name>
</gene>
<comment type="pathway">
    <text evidence="3">Amino-acid biosynthesis; L-valine biosynthesis; L-valine from pyruvate: step 4/4.</text>
</comment>
<comment type="pathway">
    <text evidence="4">Amino-acid biosynthesis; L-leucine biosynthesis; L-leucine from 3-methyl-2-oxobutanoate: step 4/4.</text>
</comment>
<dbReference type="Proteomes" id="UP001595973">
    <property type="component" value="Unassembled WGS sequence"/>
</dbReference>
<comment type="catalytic activity">
    <reaction evidence="10">
        <text>L-isoleucine + 2-oxoglutarate = (S)-3-methyl-2-oxopentanoate + L-glutamate</text>
        <dbReference type="Rhea" id="RHEA:24801"/>
        <dbReference type="ChEBI" id="CHEBI:16810"/>
        <dbReference type="ChEBI" id="CHEBI:29985"/>
        <dbReference type="ChEBI" id="CHEBI:35146"/>
        <dbReference type="ChEBI" id="CHEBI:58045"/>
        <dbReference type="EC" id="2.6.1.42"/>
    </reaction>
</comment>
<dbReference type="EC" id="2.6.1.42" evidence="6"/>
<dbReference type="Gene3D" id="3.30.470.10">
    <property type="match status" value="1"/>
</dbReference>
<evidence type="ECO:0000256" key="4">
    <source>
        <dbReference type="ARBA" id="ARBA00005072"/>
    </source>
</evidence>
<dbReference type="Gene3D" id="3.20.10.10">
    <property type="entry name" value="D-amino Acid Aminotransferase, subunit A, domain 2"/>
    <property type="match status" value="1"/>
</dbReference>
<reference evidence="13" key="1">
    <citation type="journal article" date="2019" name="Int. J. Syst. Evol. Microbiol.">
        <title>The Global Catalogue of Microorganisms (GCM) 10K type strain sequencing project: providing services to taxonomists for standard genome sequencing and annotation.</title>
        <authorList>
            <consortium name="The Broad Institute Genomics Platform"/>
            <consortium name="The Broad Institute Genome Sequencing Center for Infectious Disease"/>
            <person name="Wu L."/>
            <person name="Ma J."/>
        </authorList>
    </citation>
    <scope>NUCLEOTIDE SEQUENCE [LARGE SCALE GENOMIC DNA]</scope>
    <source>
        <strain evidence="13">CGMCC 4.7283</strain>
    </source>
</reference>
<dbReference type="EMBL" id="JBHSGI010000024">
    <property type="protein sequence ID" value="MFC4669981.1"/>
    <property type="molecule type" value="Genomic_DNA"/>
</dbReference>
<evidence type="ECO:0000256" key="10">
    <source>
        <dbReference type="ARBA" id="ARBA00048798"/>
    </source>
</evidence>
<comment type="caution">
    <text evidence="12">The sequence shown here is derived from an EMBL/GenBank/DDBJ whole genome shotgun (WGS) entry which is preliminary data.</text>
</comment>
<evidence type="ECO:0000256" key="1">
    <source>
        <dbReference type="ARBA" id="ARBA00003109"/>
    </source>
</evidence>
<evidence type="ECO:0000256" key="7">
    <source>
        <dbReference type="ARBA" id="ARBA00014472"/>
    </source>
</evidence>
<evidence type="ECO:0000256" key="2">
    <source>
        <dbReference type="ARBA" id="ARBA00004824"/>
    </source>
</evidence>
<comment type="catalytic activity">
    <reaction evidence="11">
        <text>L-leucine + 2-oxoglutarate = 4-methyl-2-oxopentanoate + L-glutamate</text>
        <dbReference type="Rhea" id="RHEA:18321"/>
        <dbReference type="ChEBI" id="CHEBI:16810"/>
        <dbReference type="ChEBI" id="CHEBI:17865"/>
        <dbReference type="ChEBI" id="CHEBI:29985"/>
        <dbReference type="ChEBI" id="CHEBI:57427"/>
        <dbReference type="EC" id="2.6.1.42"/>
    </reaction>
</comment>
<comment type="similarity">
    <text evidence="5">Belongs to the class-IV pyridoxal-phosphate-dependent aminotransferase family.</text>
</comment>
<sequence length="306" mass="33651">MSSDFSFGSAYMKGRYMPVSEAAIPVLDAAYRRSDVTYDVVGVRDGAFFRLDDHINRFRASLTRLRMTPVETDDDIRVILNRIVALSGLRNAYVSMECLRGAPPPGKTRHPSNCESYLCCIAIPWVSVASDEMFRRGMHLIIPKVRRIPPDSFDPTVKNFLWGDFTQSLFEAEDAGADYAVLLDAEGNVTEGAGFNVMCIVDGTVVSPAHGALEGVTRASVFELCEELGIPTEIRDISADELRNADEIFTCTTAGGIMPASRIDGRILTNDAPGPISSQLRERFWSRRAEGWHATPVDYSVVAGSN</sequence>
<dbReference type="Pfam" id="PF01063">
    <property type="entry name" value="Aminotran_4"/>
    <property type="match status" value="1"/>
</dbReference>
<evidence type="ECO:0000313" key="13">
    <source>
        <dbReference type="Proteomes" id="UP001595973"/>
    </source>
</evidence>
<dbReference type="InterPro" id="IPR001544">
    <property type="entry name" value="Aminotrans_IV"/>
</dbReference>
<name>A0ABV9KK15_9RHOB</name>
<keyword evidence="12" id="KW-0808">Transferase</keyword>
<evidence type="ECO:0000256" key="6">
    <source>
        <dbReference type="ARBA" id="ARBA00013053"/>
    </source>
</evidence>
<dbReference type="InterPro" id="IPR043132">
    <property type="entry name" value="BCAT-like_C"/>
</dbReference>
<keyword evidence="8" id="KW-0028">Amino-acid biosynthesis</keyword>
<organism evidence="12 13">
    <name type="scientific">Seohaeicola nanhaiensis</name>
    <dbReference type="NCBI Taxonomy" id="1387282"/>
    <lineage>
        <taxon>Bacteria</taxon>
        <taxon>Pseudomonadati</taxon>
        <taxon>Pseudomonadota</taxon>
        <taxon>Alphaproteobacteria</taxon>
        <taxon>Rhodobacterales</taxon>
        <taxon>Roseobacteraceae</taxon>
        <taxon>Seohaeicola</taxon>
    </lineage>
</organism>
<evidence type="ECO:0000256" key="5">
    <source>
        <dbReference type="ARBA" id="ARBA00009320"/>
    </source>
</evidence>
<evidence type="ECO:0000256" key="9">
    <source>
        <dbReference type="ARBA" id="ARBA00048212"/>
    </source>
</evidence>
<accession>A0ABV9KK15</accession>
<comment type="catalytic activity">
    <reaction evidence="9">
        <text>L-valine + 2-oxoglutarate = 3-methyl-2-oxobutanoate + L-glutamate</text>
        <dbReference type="Rhea" id="RHEA:24813"/>
        <dbReference type="ChEBI" id="CHEBI:11851"/>
        <dbReference type="ChEBI" id="CHEBI:16810"/>
        <dbReference type="ChEBI" id="CHEBI:29985"/>
        <dbReference type="ChEBI" id="CHEBI:57762"/>
        <dbReference type="EC" id="2.6.1.42"/>
    </reaction>
</comment>
<dbReference type="RefSeq" id="WP_380718508.1">
    <property type="nucleotide sequence ID" value="NZ_JBHSGI010000024.1"/>
</dbReference>
<evidence type="ECO:0000256" key="3">
    <source>
        <dbReference type="ARBA" id="ARBA00004931"/>
    </source>
</evidence>
<keyword evidence="12" id="KW-0032">Aminotransferase</keyword>
<dbReference type="GO" id="GO:0008483">
    <property type="term" value="F:transaminase activity"/>
    <property type="evidence" value="ECO:0007669"/>
    <property type="project" value="UniProtKB-KW"/>
</dbReference>
<dbReference type="SUPFAM" id="SSF56752">
    <property type="entry name" value="D-aminoacid aminotransferase-like PLP-dependent enzymes"/>
    <property type="match status" value="1"/>
</dbReference>
<dbReference type="PANTHER" id="PTHR42743">
    <property type="entry name" value="AMINO-ACID AMINOTRANSFERASE"/>
    <property type="match status" value="1"/>
</dbReference>
<keyword evidence="13" id="KW-1185">Reference proteome</keyword>
<evidence type="ECO:0000256" key="8">
    <source>
        <dbReference type="ARBA" id="ARBA00023304"/>
    </source>
</evidence>
<dbReference type="InterPro" id="IPR036038">
    <property type="entry name" value="Aminotransferase-like"/>
</dbReference>
<evidence type="ECO:0000256" key="11">
    <source>
        <dbReference type="ARBA" id="ARBA00049229"/>
    </source>
</evidence>
<keyword evidence="8" id="KW-0100">Branched-chain amino acid biosynthesis</keyword>
<comment type="function">
    <text evidence="1">Acts on leucine, isoleucine and valine.</text>
</comment>
<evidence type="ECO:0000313" key="12">
    <source>
        <dbReference type="EMBL" id="MFC4669981.1"/>
    </source>
</evidence>
<dbReference type="PANTHER" id="PTHR42743:SF11">
    <property type="entry name" value="AMINODEOXYCHORISMATE LYASE"/>
    <property type="match status" value="1"/>
</dbReference>
<dbReference type="InterPro" id="IPR043131">
    <property type="entry name" value="BCAT-like_N"/>
</dbReference>
<comment type="pathway">
    <text evidence="2">Amino-acid biosynthesis; L-isoleucine biosynthesis; L-isoleucine from 2-oxobutanoate: step 4/4.</text>
</comment>